<dbReference type="Proteomes" id="UP000576082">
    <property type="component" value="Unassembled WGS sequence"/>
</dbReference>
<evidence type="ECO:0000313" key="1">
    <source>
        <dbReference type="EMBL" id="NME67410.1"/>
    </source>
</evidence>
<dbReference type="AlphaFoldDB" id="A0A7X9RSM4"/>
<organism evidence="1 2">
    <name type="scientific">Flammeovirga aprica JL-4</name>
    <dbReference type="NCBI Taxonomy" id="694437"/>
    <lineage>
        <taxon>Bacteria</taxon>
        <taxon>Pseudomonadati</taxon>
        <taxon>Bacteroidota</taxon>
        <taxon>Cytophagia</taxon>
        <taxon>Cytophagales</taxon>
        <taxon>Flammeovirgaceae</taxon>
        <taxon>Flammeovirga</taxon>
    </lineage>
</organism>
<keyword evidence="2" id="KW-1185">Reference proteome</keyword>
<dbReference type="EMBL" id="JABANE010000010">
    <property type="protein sequence ID" value="NME67410.1"/>
    <property type="molecule type" value="Genomic_DNA"/>
</dbReference>
<sequence>MHLAFRTAFVTLFSFIITYHCSAQESMKLISSFAQFLEEKSDKSSYPEQYHFDFSFTVKQNSPTESKTFYILTSKTKKYFAMTSALEANDMIVFDTDLDQMIVFCKIDTSKYAISGPLSFFDTNKSSLSKYNFTKTAPNVYTDSQKHIEIVLTQDSKFNNYGLKKGFWMIIQESSTLDIPLSEKGTILNVKKLEKGTSEGTSYSIIERNDININHSIKKSRLLDFSILADSTFMKQKD</sequence>
<comment type="caution">
    <text evidence="1">The sequence shown here is derived from an EMBL/GenBank/DDBJ whole genome shotgun (WGS) entry which is preliminary data.</text>
</comment>
<reference evidence="1 2" key="1">
    <citation type="submission" date="2020-04" db="EMBL/GenBank/DDBJ databases">
        <title>Flammeovirga sp. SR4, a novel species isolated from seawater.</title>
        <authorList>
            <person name="Wang X."/>
        </authorList>
    </citation>
    <scope>NUCLEOTIDE SEQUENCE [LARGE SCALE GENOMIC DNA]</scope>
    <source>
        <strain evidence="1 2">ATCC 23126</strain>
    </source>
</reference>
<accession>A0A7X9RSM4</accession>
<gene>
    <name evidence="1" type="ORF">HHU12_05485</name>
</gene>
<name>A0A7X9RSM4_9BACT</name>
<protein>
    <submittedName>
        <fullName evidence="1">Uncharacterized protein</fullName>
    </submittedName>
</protein>
<dbReference type="RefSeq" id="WP_169655742.1">
    <property type="nucleotide sequence ID" value="NZ_JABANE010000010.1"/>
</dbReference>
<proteinExistence type="predicted"/>
<evidence type="ECO:0000313" key="2">
    <source>
        <dbReference type="Proteomes" id="UP000576082"/>
    </source>
</evidence>